<dbReference type="Proteomes" id="UP000004291">
    <property type="component" value="Chromosome"/>
</dbReference>
<dbReference type="Pfam" id="PF00440">
    <property type="entry name" value="TetR_N"/>
    <property type="match status" value="1"/>
</dbReference>
<dbReference type="AlphaFoldDB" id="A9CYT8"/>
<organism evidence="6 7">
    <name type="scientific">Hoeflea phototrophica (strain DSM 17068 / NCIMB 14078 / DFL-43)</name>
    <dbReference type="NCBI Taxonomy" id="411684"/>
    <lineage>
        <taxon>Bacteria</taxon>
        <taxon>Pseudomonadati</taxon>
        <taxon>Pseudomonadota</taxon>
        <taxon>Alphaproteobacteria</taxon>
        <taxon>Hyphomicrobiales</taxon>
        <taxon>Rhizobiaceae</taxon>
        <taxon>Hoeflea</taxon>
    </lineage>
</organism>
<dbReference type="PROSITE" id="PS50977">
    <property type="entry name" value="HTH_TETR_2"/>
    <property type="match status" value="1"/>
</dbReference>
<feature type="domain" description="HTH tetR-type" evidence="5">
    <location>
        <begin position="17"/>
        <end position="77"/>
    </location>
</feature>
<dbReference type="EMBL" id="ABIA03000002">
    <property type="protein sequence ID" value="EDQ34636.1"/>
    <property type="molecule type" value="Genomic_DNA"/>
</dbReference>
<dbReference type="PANTHER" id="PTHR30055:SF234">
    <property type="entry name" value="HTH-TYPE TRANSCRIPTIONAL REGULATOR BETI"/>
    <property type="match status" value="1"/>
</dbReference>
<dbReference type="OrthoDB" id="9798857at2"/>
<keyword evidence="7" id="KW-1185">Reference proteome</keyword>
<evidence type="ECO:0000256" key="4">
    <source>
        <dbReference type="PROSITE-ProRule" id="PRU00335"/>
    </source>
</evidence>
<proteinExistence type="predicted"/>
<feature type="DNA-binding region" description="H-T-H motif" evidence="4">
    <location>
        <begin position="40"/>
        <end position="59"/>
    </location>
</feature>
<reference evidence="6 7" key="2">
    <citation type="submission" date="2012-06" db="EMBL/GenBank/DDBJ databases">
        <authorList>
            <person name="Fiebig A."/>
        </authorList>
    </citation>
    <scope>NUCLEOTIDE SEQUENCE [LARGE SCALE GENOMIC DNA]</scope>
    <source>
        <strain evidence="6 7">DFL-43</strain>
    </source>
</reference>
<dbReference type="Gene3D" id="1.10.10.60">
    <property type="entry name" value="Homeodomain-like"/>
    <property type="match status" value="1"/>
</dbReference>
<dbReference type="InterPro" id="IPR009057">
    <property type="entry name" value="Homeodomain-like_sf"/>
</dbReference>
<dbReference type="SUPFAM" id="SSF46689">
    <property type="entry name" value="Homeodomain-like"/>
    <property type="match status" value="1"/>
</dbReference>
<comment type="caution">
    <text evidence="6">The sequence shown here is derived from an EMBL/GenBank/DDBJ whole genome shotgun (WGS) entry which is preliminary data.</text>
</comment>
<gene>
    <name evidence="6" type="ORF">HPDFL43_00525</name>
</gene>
<dbReference type="InterPro" id="IPR036271">
    <property type="entry name" value="Tet_transcr_reg_TetR-rel_C_sf"/>
</dbReference>
<protein>
    <submittedName>
        <fullName evidence="6">Transcriptional regulator</fullName>
    </submittedName>
</protein>
<evidence type="ECO:0000313" key="6">
    <source>
        <dbReference type="EMBL" id="EDQ34636.1"/>
    </source>
</evidence>
<keyword evidence="3" id="KW-0804">Transcription</keyword>
<evidence type="ECO:0000259" key="5">
    <source>
        <dbReference type="PROSITE" id="PS50977"/>
    </source>
</evidence>
<dbReference type="GO" id="GO:0000976">
    <property type="term" value="F:transcription cis-regulatory region binding"/>
    <property type="evidence" value="ECO:0007669"/>
    <property type="project" value="TreeGrafter"/>
</dbReference>
<dbReference type="STRING" id="411684.HPDFL43_00525"/>
<evidence type="ECO:0000313" key="7">
    <source>
        <dbReference type="Proteomes" id="UP000004291"/>
    </source>
</evidence>
<dbReference type="PANTHER" id="PTHR30055">
    <property type="entry name" value="HTH-TYPE TRANSCRIPTIONAL REGULATOR RUTR"/>
    <property type="match status" value="1"/>
</dbReference>
<accession>A9CYT8</accession>
<keyword evidence="2 4" id="KW-0238">DNA-binding</keyword>
<evidence type="ECO:0000256" key="2">
    <source>
        <dbReference type="ARBA" id="ARBA00023125"/>
    </source>
</evidence>
<evidence type="ECO:0000256" key="3">
    <source>
        <dbReference type="ARBA" id="ARBA00023163"/>
    </source>
</evidence>
<dbReference type="PRINTS" id="PR00455">
    <property type="entry name" value="HTHTETR"/>
</dbReference>
<dbReference type="GO" id="GO:0003700">
    <property type="term" value="F:DNA-binding transcription factor activity"/>
    <property type="evidence" value="ECO:0007669"/>
    <property type="project" value="TreeGrafter"/>
</dbReference>
<name>A9CYT8_HOEPD</name>
<dbReference type="HOGENOM" id="CLU_069356_28_2_5"/>
<dbReference type="Gene3D" id="1.10.357.10">
    <property type="entry name" value="Tetracycline Repressor, domain 2"/>
    <property type="match status" value="1"/>
</dbReference>
<dbReference type="eggNOG" id="COG1309">
    <property type="taxonomic scope" value="Bacteria"/>
</dbReference>
<reference evidence="6 7" key="1">
    <citation type="submission" date="2007-10" db="EMBL/GenBank/DDBJ databases">
        <authorList>
            <person name="Wagner-Dobler I."/>
            <person name="Ferriera S."/>
            <person name="Johnson J."/>
            <person name="Kravitz S."/>
            <person name="Beeson K."/>
            <person name="Sutton G."/>
            <person name="Rogers Y.-H."/>
            <person name="Friedman R."/>
            <person name="Frazier M."/>
            <person name="Venter J.C."/>
        </authorList>
    </citation>
    <scope>NUCLEOTIDE SEQUENCE [LARGE SCALE GENOMIC DNA]</scope>
    <source>
        <strain evidence="6 7">DFL-43</strain>
    </source>
</reference>
<keyword evidence="1" id="KW-0805">Transcription regulation</keyword>
<dbReference type="SUPFAM" id="SSF48498">
    <property type="entry name" value="Tetracyclin repressor-like, C-terminal domain"/>
    <property type="match status" value="1"/>
</dbReference>
<sequence>MLVNIDKMMRLKPDDKQRLVEKIRSGAAKAFRAHGYDAVNLDAVMKQSGLTRGAFYAHYKSKQALFADVVRHEHPLLRMLEERGGADARTLYCEMCTIFEGYLGPDNLEEVFSGCSLAALIGDVVRAGPEVKAGFDQAMQDTCAAMALGQDHPAKHYLPALVLATAAVRNAQASADPDLRSEILNGAHSAFLALLPKPAEAPA</sequence>
<dbReference type="InterPro" id="IPR001647">
    <property type="entry name" value="HTH_TetR"/>
</dbReference>
<dbReference type="InterPro" id="IPR050109">
    <property type="entry name" value="HTH-type_TetR-like_transc_reg"/>
</dbReference>
<evidence type="ECO:0000256" key="1">
    <source>
        <dbReference type="ARBA" id="ARBA00023015"/>
    </source>
</evidence>